<protein>
    <recommendedName>
        <fullName evidence="2">SLH domain-containing protein</fullName>
    </recommendedName>
</protein>
<reference evidence="4" key="1">
    <citation type="journal article" date="2019" name="Int. J. Syst. Evol. Microbiol.">
        <title>The Global Catalogue of Microorganisms (GCM) 10K type strain sequencing project: providing services to taxonomists for standard genome sequencing and annotation.</title>
        <authorList>
            <consortium name="The Broad Institute Genomics Platform"/>
            <consortium name="The Broad Institute Genome Sequencing Center for Infectious Disease"/>
            <person name="Wu L."/>
            <person name="Ma J."/>
        </authorList>
    </citation>
    <scope>NUCLEOTIDE SEQUENCE [LARGE SCALE GENOMIC DNA]</scope>
    <source>
        <strain evidence="4">CGMCC 1.15044</strain>
    </source>
</reference>
<dbReference type="Gene3D" id="2.60.40.1220">
    <property type="match status" value="5"/>
</dbReference>
<sequence>MSNTSYSSKENSLHMKVIQGGEKKVMKKILSVALSTAMAFSMFASVAFGADATLTPDQKFDALKTAEIVNGLPDGLAHLDKTLTRAELAKIITKSLGLKEVNGVYTYKDKNYGPNHWAAPFIEAVTSAKIMQGSVVNGKQFFNPNGNVTAQELAIVLTRAMNLEVPTTGVDNGAAVWAKGEVQAAINAGLLEANTNWTAAATRSQAIVAAYAVWEKSQLPTVSDAKVIDATHVDVTLSTGEVVKVELPTALTPNVETPIEFKDAAGNTLSTKVTYVVTTATKVDSVTATNLKEVTVTFDGTVDADTAEDVSNYSLKSGKTIDSAVLSDDEKTVTLTVTNTLANNKADALTVTGIKAGSATVSASNVEFTTVDNTLPTVDSVESLGTKSVKVVFSEPVSGLTQSNFTLDGKSFYGKVELGAKNRSAILTPYSTGALAVGDHQLTVSQVRDYANFVALAKSFDFTVVEDKDAPTVSEASATLENVTLTFSEVVDPSTISGSKVYWMSGNSKKQATAADPIRVADNKYKFTFGTGTNSLPTGPVTIYVEGVKDYSGNQIAANTSVVVNAEIDTTRPEVKKIVAVDSKTIDVTFSKELYSSTTGPIYTNSNFTVTDADGKNVIVKRATPVQDPITHLYTKVRIELYGSLSAGENTVTIKNLRDNTKLQNTMLDYTGKVNLADTEAPELDSTLVNKSERTVILGFDKQMDASTLSDYSNYNVVINGTRLPLTSDLADITVLQDSHAVAIKFVESYKGQTLNFNSLTSSSTQNVQKLYVLGVKDQAGNLLKEFTTSNNEIPVGADQTANLGTYDTDYSGYSAALTAPDTIEVKFSAGIVDAPISAFTVSGKTISDVQVDGTSTVKVILASDYGTSTSGLNVKVDLSQLTTLAGYVGGATNIKTVNVLDKVAPAIKANVSGGYTNLQVSGEDITVDFTENVVLDTIASADLLARDFVVTRYVDGKELTPGVDYSVTGITPGTATTSLKIHLKDTDSRIDDSFYTVAFKGSEYLTDVSPVKNEVTSFDATTTADKVDYAAVATVGVTGPRSIEVGTTNKTENYVAKTSDQQGEITGSTYAWSLSGTPIGVSINPTTGELTVQPSASEGTITIHVIATLPDSSTVSNDYTVSLTKEAAVPTSLNISGTNTVAIPAAGDTNETQLTATVYDQYGAEVTTPAPVIDWTIVGGAPTGVTIDSTGKVTVDEDVSAGTFTVKATSGDVSNQQVITVTP</sequence>
<gene>
    <name evidence="3" type="ORF">GCM10010917_31490</name>
</gene>
<evidence type="ECO:0000259" key="2">
    <source>
        <dbReference type="PROSITE" id="PS51272"/>
    </source>
</evidence>
<dbReference type="Pfam" id="PF00395">
    <property type="entry name" value="SLH"/>
    <property type="match status" value="1"/>
</dbReference>
<keyword evidence="1" id="KW-0732">Signal</keyword>
<feature type="domain" description="SLH" evidence="2">
    <location>
        <begin position="105"/>
        <end position="171"/>
    </location>
</feature>
<dbReference type="InterPro" id="IPR001119">
    <property type="entry name" value="SLH_dom"/>
</dbReference>
<dbReference type="RefSeq" id="WP_157739541.1">
    <property type="nucleotide sequence ID" value="NZ_BMHF01000011.1"/>
</dbReference>
<dbReference type="PROSITE" id="PS51272">
    <property type="entry name" value="SLH"/>
    <property type="match status" value="1"/>
</dbReference>
<proteinExistence type="predicted"/>
<organism evidence="3 4">
    <name type="scientific">Paenibacillus physcomitrellae</name>
    <dbReference type="NCBI Taxonomy" id="1619311"/>
    <lineage>
        <taxon>Bacteria</taxon>
        <taxon>Bacillati</taxon>
        <taxon>Bacillota</taxon>
        <taxon>Bacilli</taxon>
        <taxon>Bacillales</taxon>
        <taxon>Paenibacillaceae</taxon>
        <taxon>Paenibacillus</taxon>
    </lineage>
</organism>
<evidence type="ECO:0000313" key="4">
    <source>
        <dbReference type="Proteomes" id="UP000609323"/>
    </source>
</evidence>
<dbReference type="Gene3D" id="2.60.40.10">
    <property type="entry name" value="Immunoglobulins"/>
    <property type="match status" value="1"/>
</dbReference>
<evidence type="ECO:0000313" key="3">
    <source>
        <dbReference type="EMBL" id="GGA43889.1"/>
    </source>
</evidence>
<comment type="caution">
    <text evidence="3">The sequence shown here is derived from an EMBL/GenBank/DDBJ whole genome shotgun (WGS) entry which is preliminary data.</text>
</comment>
<dbReference type="Proteomes" id="UP000609323">
    <property type="component" value="Unassembled WGS sequence"/>
</dbReference>
<accession>A0ABQ1GHN2</accession>
<evidence type="ECO:0000256" key="1">
    <source>
        <dbReference type="ARBA" id="ARBA00022729"/>
    </source>
</evidence>
<keyword evidence="4" id="KW-1185">Reference proteome</keyword>
<dbReference type="EMBL" id="BMHF01000011">
    <property type="protein sequence ID" value="GGA43889.1"/>
    <property type="molecule type" value="Genomic_DNA"/>
</dbReference>
<dbReference type="InterPro" id="IPR013783">
    <property type="entry name" value="Ig-like_fold"/>
</dbReference>
<dbReference type="InterPro" id="IPR014755">
    <property type="entry name" value="Cu-Rt/internalin_Ig-like"/>
</dbReference>
<name>A0ABQ1GHN2_9BACL</name>